<evidence type="ECO:0000313" key="4">
    <source>
        <dbReference type="EMBL" id="KAE9018611.1"/>
    </source>
</evidence>
<gene>
    <name evidence="10" type="ORF">PF001_g8886</name>
    <name evidence="9" type="ORF">PF002_g7607</name>
    <name evidence="8" type="ORF">PF004_g8665</name>
    <name evidence="7" type="ORF">PF005_g6793</name>
    <name evidence="6" type="ORF">PF006_g8917</name>
    <name evidence="11" type="ORF">PF008_g7595</name>
    <name evidence="3" type="ORF">PF009_g7368</name>
    <name evidence="5" type="ORF">PF010_g3764</name>
    <name evidence="4" type="ORF">PF011_g6178</name>
</gene>
<dbReference type="Proteomes" id="UP000440367">
    <property type="component" value="Unassembled WGS sequence"/>
</dbReference>
<dbReference type="AlphaFoldDB" id="A0A6A3FC78"/>
<dbReference type="Proteomes" id="UP000460718">
    <property type="component" value="Unassembled WGS sequence"/>
</dbReference>
<dbReference type="EMBL" id="QXGC01000408">
    <property type="protein sequence ID" value="KAE9237139.1"/>
    <property type="molecule type" value="Genomic_DNA"/>
</dbReference>
<evidence type="ECO:0000313" key="5">
    <source>
        <dbReference type="EMBL" id="KAE9130679.1"/>
    </source>
</evidence>
<dbReference type="Proteomes" id="UP000486351">
    <property type="component" value="Unassembled WGS sequence"/>
</dbReference>
<proteinExistence type="predicted"/>
<comment type="caution">
    <text evidence="3">The sequence shown here is derived from an EMBL/GenBank/DDBJ whole genome shotgun (WGS) entry which is preliminary data.</text>
</comment>
<keyword evidence="2" id="KW-0812">Transmembrane</keyword>
<dbReference type="Proteomes" id="UP000437068">
    <property type="component" value="Unassembled WGS sequence"/>
</dbReference>
<evidence type="ECO:0000313" key="7">
    <source>
        <dbReference type="EMBL" id="KAE9222197.1"/>
    </source>
</evidence>
<sequence length="356" mass="40296">MQRPRNLVLPADLTRYEDDLEADLIGDTDTSSSDSPSPRKPSSPSKTVGNSRFMSTTKRRTVFWSILLVGLATGVCVLLAVEMRLLPQSFILSKRCSPRVLKASAMEYHSDHRFNTMMKNINAFPPPAFRAKHEELCKDSDRQDRGYKYCLPISGRKDSDFCPGADRMDLLLPQSSSTRCYASVLHLLLVDVYEELKALNYTPILAFGSLLGAVRNGSMIPFTEDTDIAYVGDISIGSDLDEALWKKGYHLFQQKIWRVCVAPTHPLAGNLFDPERSIVQDYSVPYLDLYAMEKVKEGKAFKMQEWGGTLPAYRVEPYSEVVVNGLPYDTVHDPEYFLLEEYGPDYKKPTPRRLLL</sequence>
<dbReference type="EMBL" id="QXGE01000414">
    <property type="protein sequence ID" value="KAE9313150.1"/>
    <property type="molecule type" value="Genomic_DNA"/>
</dbReference>
<evidence type="ECO:0000313" key="12">
    <source>
        <dbReference type="Proteomes" id="UP000429523"/>
    </source>
</evidence>
<dbReference type="Proteomes" id="UP000488956">
    <property type="component" value="Unassembled WGS sequence"/>
</dbReference>
<evidence type="ECO:0000256" key="2">
    <source>
        <dbReference type="SAM" id="Phobius"/>
    </source>
</evidence>
<evidence type="ECO:0000313" key="20">
    <source>
        <dbReference type="Proteomes" id="UP000488956"/>
    </source>
</evidence>
<name>A0A6A3FC78_9STRA</name>
<evidence type="ECO:0000313" key="16">
    <source>
        <dbReference type="Proteomes" id="UP000440732"/>
    </source>
</evidence>
<dbReference type="EMBL" id="QXFY01000324">
    <property type="protein sequence ID" value="KAE9347926.1"/>
    <property type="molecule type" value="Genomic_DNA"/>
</dbReference>
<evidence type="ECO:0000313" key="13">
    <source>
        <dbReference type="Proteomes" id="UP000433483"/>
    </source>
</evidence>
<feature type="region of interest" description="Disordered" evidence="1">
    <location>
        <begin position="24"/>
        <end position="52"/>
    </location>
</feature>
<evidence type="ECO:0000313" key="8">
    <source>
        <dbReference type="EMBL" id="KAE9237139.1"/>
    </source>
</evidence>
<dbReference type="Proteomes" id="UP000433483">
    <property type="component" value="Unassembled WGS sequence"/>
</dbReference>
<dbReference type="PANTHER" id="PTHR13627">
    <property type="entry name" value="FUKUTIN RELATED PROTEIN"/>
    <property type="match status" value="1"/>
</dbReference>
<evidence type="ECO:0000313" key="6">
    <source>
        <dbReference type="EMBL" id="KAE9146310.1"/>
    </source>
</evidence>
<organism evidence="3 12">
    <name type="scientific">Phytophthora fragariae</name>
    <dbReference type="NCBI Taxonomy" id="53985"/>
    <lineage>
        <taxon>Eukaryota</taxon>
        <taxon>Sar</taxon>
        <taxon>Stramenopiles</taxon>
        <taxon>Oomycota</taxon>
        <taxon>Peronosporomycetes</taxon>
        <taxon>Peronosporales</taxon>
        <taxon>Peronosporaceae</taxon>
        <taxon>Phytophthora</taxon>
    </lineage>
</organism>
<keyword evidence="13" id="KW-1185">Reference proteome</keyword>
<dbReference type="EMBL" id="QXGA01000415">
    <property type="protein sequence ID" value="KAE9146310.1"/>
    <property type="molecule type" value="Genomic_DNA"/>
</dbReference>
<dbReference type="Proteomes" id="UP000429523">
    <property type="component" value="Unassembled WGS sequence"/>
</dbReference>
<dbReference type="EMBL" id="QXGB01000260">
    <property type="protein sequence ID" value="KAE9222197.1"/>
    <property type="molecule type" value="Genomic_DNA"/>
</dbReference>
<protein>
    <recommendedName>
        <fullName evidence="21">LicD family protein</fullName>
    </recommendedName>
</protein>
<keyword evidence="2" id="KW-0472">Membrane</keyword>
<dbReference type="EMBL" id="QXGD01000284">
    <property type="protein sequence ID" value="KAE9244758.1"/>
    <property type="molecule type" value="Genomic_DNA"/>
</dbReference>
<evidence type="ECO:0000313" key="11">
    <source>
        <dbReference type="EMBL" id="KAE9347926.1"/>
    </source>
</evidence>
<evidence type="ECO:0000313" key="19">
    <source>
        <dbReference type="Proteomes" id="UP000486351"/>
    </source>
</evidence>
<evidence type="ECO:0000313" key="17">
    <source>
        <dbReference type="Proteomes" id="UP000460718"/>
    </source>
</evidence>
<dbReference type="EMBL" id="QXFX01000122">
    <property type="protein sequence ID" value="KAE9130679.1"/>
    <property type="molecule type" value="Genomic_DNA"/>
</dbReference>
<dbReference type="Proteomes" id="UP000440732">
    <property type="component" value="Unassembled WGS sequence"/>
</dbReference>
<keyword evidence="2" id="KW-1133">Transmembrane helix</keyword>
<evidence type="ECO:0000313" key="15">
    <source>
        <dbReference type="Proteomes" id="UP000440367"/>
    </source>
</evidence>
<dbReference type="Proteomes" id="UP000476176">
    <property type="component" value="Unassembled WGS sequence"/>
</dbReference>
<evidence type="ECO:0008006" key="21">
    <source>
        <dbReference type="Google" id="ProtNLM"/>
    </source>
</evidence>
<feature type="transmembrane region" description="Helical" evidence="2">
    <location>
        <begin position="62"/>
        <end position="81"/>
    </location>
</feature>
<evidence type="ECO:0000256" key="1">
    <source>
        <dbReference type="SAM" id="MobiDB-lite"/>
    </source>
</evidence>
<dbReference type="OrthoDB" id="444255at2759"/>
<reference evidence="12 13" key="1">
    <citation type="submission" date="2018-08" db="EMBL/GenBank/DDBJ databases">
        <title>Genomic investigation of the strawberry pathogen Phytophthora fragariae indicates pathogenicity is determined by transcriptional variation in three key races.</title>
        <authorList>
            <person name="Adams T.M."/>
            <person name="Armitage A.D."/>
            <person name="Sobczyk M.K."/>
            <person name="Bates H.J."/>
            <person name="Dunwell J.M."/>
            <person name="Nellist C.F."/>
            <person name="Harrison R.J."/>
        </authorList>
    </citation>
    <scope>NUCLEOTIDE SEQUENCE [LARGE SCALE GENOMIC DNA]</scope>
    <source>
        <strain evidence="10 14">A4</strain>
        <strain evidence="9 15">BC-1</strain>
        <strain evidence="8 18">BC-23</strain>
        <strain evidence="7 13">NOV-27</strain>
        <strain evidence="6 16">NOV-5</strain>
        <strain evidence="11 19">NOV-77</strain>
        <strain evidence="3 12">NOV-9</strain>
        <strain evidence="5 20">ONT-3</strain>
        <strain evidence="4 17">SCRP245</strain>
    </source>
</reference>
<dbReference type="PANTHER" id="PTHR13627:SF33">
    <property type="entry name" value="LICD FAMILY PROTEIN"/>
    <property type="match status" value="1"/>
</dbReference>
<accession>A0A6A3FC78</accession>
<dbReference type="EMBL" id="QXFW01000257">
    <property type="protein sequence ID" value="KAE9018611.1"/>
    <property type="molecule type" value="Genomic_DNA"/>
</dbReference>
<dbReference type="InterPro" id="IPR052613">
    <property type="entry name" value="LicD_transferase"/>
</dbReference>
<evidence type="ECO:0000313" key="3">
    <source>
        <dbReference type="EMBL" id="KAE8942902.1"/>
    </source>
</evidence>
<evidence type="ECO:0000313" key="14">
    <source>
        <dbReference type="Proteomes" id="UP000437068"/>
    </source>
</evidence>
<evidence type="ECO:0000313" key="10">
    <source>
        <dbReference type="EMBL" id="KAE9313150.1"/>
    </source>
</evidence>
<evidence type="ECO:0000313" key="18">
    <source>
        <dbReference type="Proteomes" id="UP000476176"/>
    </source>
</evidence>
<evidence type="ECO:0000313" key="9">
    <source>
        <dbReference type="EMBL" id="KAE9244758.1"/>
    </source>
</evidence>
<feature type="compositionally biased region" description="Low complexity" evidence="1">
    <location>
        <begin position="27"/>
        <end position="47"/>
    </location>
</feature>
<dbReference type="EMBL" id="QXGF01000282">
    <property type="protein sequence ID" value="KAE8942902.1"/>
    <property type="molecule type" value="Genomic_DNA"/>
</dbReference>